<gene>
    <name evidence="3" type="primary">idnO</name>
    <name evidence="3" type="ORF">FRACA_10024</name>
</gene>
<evidence type="ECO:0000256" key="1">
    <source>
        <dbReference type="ARBA" id="ARBA00006484"/>
    </source>
</evidence>
<dbReference type="Pfam" id="PF13561">
    <property type="entry name" value="adh_short_C2"/>
    <property type="match status" value="1"/>
</dbReference>
<dbReference type="PROSITE" id="PS00061">
    <property type="entry name" value="ADH_SHORT"/>
    <property type="match status" value="1"/>
</dbReference>
<dbReference type="InterPro" id="IPR050259">
    <property type="entry name" value="SDR"/>
</dbReference>
<dbReference type="RefSeq" id="WP_165818154.1">
    <property type="nucleotide sequence ID" value="NZ_FZMO01000001.1"/>
</dbReference>
<accession>A0A2I2KHX3</accession>
<organism evidence="3 4">
    <name type="scientific">Frankia canadensis</name>
    <dbReference type="NCBI Taxonomy" id="1836972"/>
    <lineage>
        <taxon>Bacteria</taxon>
        <taxon>Bacillati</taxon>
        <taxon>Actinomycetota</taxon>
        <taxon>Actinomycetes</taxon>
        <taxon>Frankiales</taxon>
        <taxon>Frankiaceae</taxon>
        <taxon>Frankia</taxon>
    </lineage>
</organism>
<protein>
    <submittedName>
        <fullName evidence="3">Gluconate 5-dehydrogenase</fullName>
        <ecNumber evidence="3">1.1.1.69</ecNumber>
    </submittedName>
</protein>
<dbReference type="AlphaFoldDB" id="A0A2I2KHX3"/>
<evidence type="ECO:0000313" key="3">
    <source>
        <dbReference type="EMBL" id="SNQ45265.1"/>
    </source>
</evidence>
<reference evidence="3 4" key="1">
    <citation type="submission" date="2017-06" db="EMBL/GenBank/DDBJ databases">
        <authorList>
            <person name="Kim H.J."/>
            <person name="Triplett B.A."/>
        </authorList>
    </citation>
    <scope>NUCLEOTIDE SEQUENCE [LARGE SCALE GENOMIC DNA]</scope>
    <source>
        <strain evidence="3">FRACA_ARgP5</strain>
    </source>
</reference>
<dbReference type="InterPro" id="IPR020904">
    <property type="entry name" value="Sc_DH/Rdtase_CS"/>
</dbReference>
<keyword evidence="2 3" id="KW-0560">Oxidoreductase</keyword>
<dbReference type="SUPFAM" id="SSF51735">
    <property type="entry name" value="NAD(P)-binding Rossmann-fold domains"/>
    <property type="match status" value="1"/>
</dbReference>
<dbReference type="InterPro" id="IPR002347">
    <property type="entry name" value="SDR_fam"/>
</dbReference>
<proteinExistence type="inferred from homology"/>
<keyword evidence="4" id="KW-1185">Reference proteome</keyword>
<dbReference type="PANTHER" id="PTHR42879">
    <property type="entry name" value="3-OXOACYL-(ACYL-CARRIER-PROTEIN) REDUCTASE"/>
    <property type="match status" value="1"/>
</dbReference>
<dbReference type="GO" id="GO:0032787">
    <property type="term" value="P:monocarboxylic acid metabolic process"/>
    <property type="evidence" value="ECO:0007669"/>
    <property type="project" value="UniProtKB-ARBA"/>
</dbReference>
<dbReference type="PRINTS" id="PR00081">
    <property type="entry name" value="GDHRDH"/>
</dbReference>
<dbReference type="GO" id="GO:0008874">
    <property type="term" value="F:gluconate 5-dehydrogenase activity"/>
    <property type="evidence" value="ECO:0007669"/>
    <property type="project" value="UniProtKB-EC"/>
</dbReference>
<dbReference type="PRINTS" id="PR00080">
    <property type="entry name" value="SDRFAMILY"/>
</dbReference>
<evidence type="ECO:0000313" key="4">
    <source>
        <dbReference type="Proteomes" id="UP000234331"/>
    </source>
</evidence>
<dbReference type="Gene3D" id="3.40.50.720">
    <property type="entry name" value="NAD(P)-binding Rossmann-like Domain"/>
    <property type="match status" value="1"/>
</dbReference>
<dbReference type="CDD" id="cd05233">
    <property type="entry name" value="SDR_c"/>
    <property type="match status" value="1"/>
</dbReference>
<comment type="similarity">
    <text evidence="1">Belongs to the short-chain dehydrogenases/reductases (SDR) family.</text>
</comment>
<dbReference type="EMBL" id="FZMO01000001">
    <property type="protein sequence ID" value="SNQ45265.1"/>
    <property type="molecule type" value="Genomic_DNA"/>
</dbReference>
<sequence length="266" mass="27261">MQTFRSDALADRRALITGGSRGIGEAIAVLLASMGTTVVLAADDEPGLEKAGATIEGAGGQAELHVVDLLDPTAVADLATAAGDVDILINNAAPGQGRLPFLETPDEAWDLQLGLILRTSVQLIRALGPGMATRGRGSIVNISSSSVVDAAPYVAPYAAAKAGLEVVTRIAALELGPRGVRTNAVRPSFTPTQRVAHLVADPEFLAHQSRKVPLGRLAAVEDIANAVAWLCSDAASFVNGQVITVDGGGSAGTWRPPVQSDSPVGH</sequence>
<evidence type="ECO:0000256" key="2">
    <source>
        <dbReference type="ARBA" id="ARBA00023002"/>
    </source>
</evidence>
<dbReference type="FunFam" id="3.40.50.720:FF:000084">
    <property type="entry name" value="Short-chain dehydrogenase reductase"/>
    <property type="match status" value="1"/>
</dbReference>
<dbReference type="InterPro" id="IPR036291">
    <property type="entry name" value="NAD(P)-bd_dom_sf"/>
</dbReference>
<dbReference type="EC" id="1.1.1.69" evidence="3"/>
<dbReference type="Proteomes" id="UP000234331">
    <property type="component" value="Unassembled WGS sequence"/>
</dbReference>
<name>A0A2I2KHX3_9ACTN</name>